<evidence type="ECO:0000256" key="1">
    <source>
        <dbReference type="SAM" id="MobiDB-lite"/>
    </source>
</evidence>
<dbReference type="EMBL" id="JAKWBI020000474">
    <property type="protein sequence ID" value="KAJ2894616.1"/>
    <property type="molecule type" value="Genomic_DNA"/>
</dbReference>
<dbReference type="AlphaFoldDB" id="A0AAD5RIZ6"/>
<sequence length="241" mass="25467">MKEEQLQYEFSSIVGEGRESRSALVELTLTSWLLYDTWVRGNFQISSQKSHVKVSFGSETIPQPPALVAIACQANSGAINKLSSAPYVIRLSPSGPEPECTHFAAAASRTSRRPPSRTPNPPRPISDHIDAHNALLDITTSTPPGIITPNRVSCPTSSPKTKHSTGRTKPTTTCLPTSILLNTSAKCDPDASPASSSPPSTPLSTATQILTPASELFRAAAKAKRPGTPSPPPSAKNAPPV</sequence>
<dbReference type="GO" id="GO:0005840">
    <property type="term" value="C:ribosome"/>
    <property type="evidence" value="ECO:0007669"/>
    <property type="project" value="UniProtKB-KW"/>
</dbReference>
<reference evidence="2" key="1">
    <citation type="submission" date="2022-07" db="EMBL/GenBank/DDBJ databases">
        <title>Draft genome sequence of Zalerion maritima ATCC 34329, a (micro)plastics degrading marine fungus.</title>
        <authorList>
            <person name="Paco A."/>
            <person name="Goncalves M.F.M."/>
            <person name="Rocha-Santos T.A.P."/>
            <person name="Alves A."/>
        </authorList>
    </citation>
    <scope>NUCLEOTIDE SEQUENCE</scope>
    <source>
        <strain evidence="2">ATCC 34329</strain>
    </source>
</reference>
<evidence type="ECO:0000313" key="2">
    <source>
        <dbReference type="EMBL" id="KAJ2894616.1"/>
    </source>
</evidence>
<proteinExistence type="predicted"/>
<dbReference type="Proteomes" id="UP001201980">
    <property type="component" value="Unassembled WGS sequence"/>
</dbReference>
<feature type="region of interest" description="Disordered" evidence="1">
    <location>
        <begin position="219"/>
        <end position="241"/>
    </location>
</feature>
<keyword evidence="3" id="KW-1185">Reference proteome</keyword>
<feature type="region of interest" description="Disordered" evidence="1">
    <location>
        <begin position="99"/>
        <end position="126"/>
    </location>
</feature>
<name>A0AAD5RIZ6_9PEZI</name>
<organism evidence="2 3">
    <name type="scientific">Zalerion maritima</name>
    <dbReference type="NCBI Taxonomy" id="339359"/>
    <lineage>
        <taxon>Eukaryota</taxon>
        <taxon>Fungi</taxon>
        <taxon>Dikarya</taxon>
        <taxon>Ascomycota</taxon>
        <taxon>Pezizomycotina</taxon>
        <taxon>Sordariomycetes</taxon>
        <taxon>Lulworthiomycetidae</taxon>
        <taxon>Lulworthiales</taxon>
        <taxon>Lulworthiaceae</taxon>
        <taxon>Zalerion</taxon>
    </lineage>
</organism>
<feature type="compositionally biased region" description="Low complexity" evidence="1">
    <location>
        <begin position="191"/>
        <end position="207"/>
    </location>
</feature>
<feature type="compositionally biased region" description="Pro residues" evidence="1">
    <location>
        <begin position="228"/>
        <end position="241"/>
    </location>
</feature>
<gene>
    <name evidence="2" type="ORF">MKZ38_007384</name>
</gene>
<feature type="compositionally biased region" description="Polar residues" evidence="1">
    <location>
        <begin position="167"/>
        <end position="185"/>
    </location>
</feature>
<feature type="compositionally biased region" description="Polar residues" evidence="1">
    <location>
        <begin position="150"/>
        <end position="159"/>
    </location>
</feature>
<accession>A0AAD5RIZ6</accession>
<protein>
    <submittedName>
        <fullName evidence="2">37S ribosomal protein S12</fullName>
    </submittedName>
</protein>
<comment type="caution">
    <text evidence="2">The sequence shown here is derived from an EMBL/GenBank/DDBJ whole genome shotgun (WGS) entry which is preliminary data.</text>
</comment>
<keyword evidence="2" id="KW-0689">Ribosomal protein</keyword>
<feature type="region of interest" description="Disordered" evidence="1">
    <location>
        <begin position="141"/>
        <end position="207"/>
    </location>
</feature>
<evidence type="ECO:0000313" key="3">
    <source>
        <dbReference type="Proteomes" id="UP001201980"/>
    </source>
</evidence>
<keyword evidence="2" id="KW-0687">Ribonucleoprotein</keyword>